<dbReference type="SUPFAM" id="SSF53686">
    <property type="entry name" value="Tryptophan synthase beta subunit-like PLP-dependent enzymes"/>
    <property type="match status" value="1"/>
</dbReference>
<reference evidence="7 8" key="1">
    <citation type="submission" date="2018-11" db="EMBL/GenBank/DDBJ databases">
        <authorList>
            <person name="Na S.W."/>
            <person name="Baik M."/>
        </authorList>
    </citation>
    <scope>NUCLEOTIDE SEQUENCE [LARGE SCALE GENOMIC DNA]</scope>
    <source>
        <strain evidence="7 8">E39</strain>
    </source>
</reference>
<dbReference type="FunFam" id="3.40.50.1100:FF:000007">
    <property type="entry name" value="L-threonine dehydratase catabolic TdcB"/>
    <property type="match status" value="1"/>
</dbReference>
<evidence type="ECO:0000313" key="8">
    <source>
        <dbReference type="Proteomes" id="UP000249375"/>
    </source>
</evidence>
<sequence length="403" mass="42927">MLTLDIIYKAGTVLKDVIHPTALIHTEKLNPEATIFLKPENLQVTGSFKVRGSGFKISQLTDEEKSHGVLASSAGNHAQGVALAARRFGIKATICMPAGAPISKVEATRELGAEVKLVPGVYDDAYKYALQMQEETGMTFIHPFDDEQVIAGQGTIGMEILAERPDIDVIFIPIGGGGLASGVAYAVKMLKPSVKIIGVQAAGAASMQASIESDKIETLPEVLTIADGIAVKEPGTHTFELCKNYVDEVVTVTEDEICAAILALIEHHKLTSEGAGAVSVAAAMFNKYPIAGKKVCCIVSGGNIDVTILSRVINRGLMKSGRTCEMLIELPDRPGSLLGLSSVIVKYGANIISLHHERNGESPDVNSCNLRMVLETRNSEHIQEIQKGINAAGYIILDTRAAN</sequence>
<dbReference type="PANTHER" id="PTHR48078">
    <property type="entry name" value="THREONINE DEHYDRATASE, MITOCHONDRIAL-RELATED"/>
    <property type="match status" value="1"/>
</dbReference>
<dbReference type="AlphaFoldDB" id="A0A5P8E9M6"/>
<dbReference type="FunFam" id="3.40.50.1100:FF:000005">
    <property type="entry name" value="Threonine dehydratase catabolic"/>
    <property type="match status" value="1"/>
</dbReference>
<comment type="similarity">
    <text evidence="2">Belongs to the serine/threonine dehydratase family.</text>
</comment>
<dbReference type="GO" id="GO:0030170">
    <property type="term" value="F:pyridoxal phosphate binding"/>
    <property type="evidence" value="ECO:0007669"/>
    <property type="project" value="UniProtKB-ARBA"/>
</dbReference>
<evidence type="ECO:0000256" key="2">
    <source>
        <dbReference type="ARBA" id="ARBA00010869"/>
    </source>
</evidence>
<dbReference type="CDD" id="cd01562">
    <property type="entry name" value="Thr-dehyd"/>
    <property type="match status" value="1"/>
</dbReference>
<keyword evidence="3" id="KW-0663">Pyridoxal phosphate</keyword>
<dbReference type="GO" id="GO:0006565">
    <property type="term" value="P:L-serine catabolic process"/>
    <property type="evidence" value="ECO:0007669"/>
    <property type="project" value="TreeGrafter"/>
</dbReference>
<dbReference type="InterPro" id="IPR005789">
    <property type="entry name" value="Thr_deHydtase_catblc"/>
</dbReference>
<dbReference type="InterPro" id="IPR044561">
    <property type="entry name" value="ACT_ThrD-II-like"/>
</dbReference>
<dbReference type="InterPro" id="IPR001926">
    <property type="entry name" value="TrpB-like_PALP"/>
</dbReference>
<dbReference type="InterPro" id="IPR002912">
    <property type="entry name" value="ACT_dom"/>
</dbReference>
<evidence type="ECO:0000259" key="6">
    <source>
        <dbReference type="PROSITE" id="PS51671"/>
    </source>
</evidence>
<dbReference type="RefSeq" id="WP_111898402.1">
    <property type="nucleotide sequence ID" value="NZ_CP033459.1"/>
</dbReference>
<dbReference type="PANTHER" id="PTHR48078:SF6">
    <property type="entry name" value="L-THREONINE DEHYDRATASE CATABOLIC TDCB"/>
    <property type="match status" value="1"/>
</dbReference>
<dbReference type="GO" id="GO:0009097">
    <property type="term" value="P:isoleucine biosynthetic process"/>
    <property type="evidence" value="ECO:0007669"/>
    <property type="project" value="TreeGrafter"/>
</dbReference>
<gene>
    <name evidence="7" type="ORF">C7Y71_006775</name>
</gene>
<dbReference type="CDD" id="cd04886">
    <property type="entry name" value="ACT_ThrD-II-like"/>
    <property type="match status" value="1"/>
</dbReference>
<evidence type="ECO:0000256" key="5">
    <source>
        <dbReference type="ARBA" id="ARBA00049406"/>
    </source>
</evidence>
<protein>
    <submittedName>
        <fullName evidence="7">Threonine ammonia-lyase</fullName>
        <ecNumber evidence="7">4.3.1.19</ecNumber>
    </submittedName>
</protein>
<dbReference type="Proteomes" id="UP000249375">
    <property type="component" value="Chromosome"/>
</dbReference>
<evidence type="ECO:0000256" key="1">
    <source>
        <dbReference type="ARBA" id="ARBA00001933"/>
    </source>
</evidence>
<dbReference type="EC" id="4.3.1.19" evidence="7"/>
<feature type="domain" description="ACT" evidence="6">
    <location>
        <begin position="325"/>
        <end position="403"/>
    </location>
</feature>
<keyword evidence="4 7" id="KW-0456">Lyase</keyword>
<dbReference type="OrthoDB" id="9811476at2"/>
<dbReference type="NCBIfam" id="TIGR01127">
    <property type="entry name" value="ilvA_1Cterm"/>
    <property type="match status" value="1"/>
</dbReference>
<dbReference type="Pfam" id="PF00291">
    <property type="entry name" value="PALP"/>
    <property type="match status" value="1"/>
</dbReference>
<dbReference type="GO" id="GO:0003941">
    <property type="term" value="F:L-serine ammonia-lyase activity"/>
    <property type="evidence" value="ECO:0007669"/>
    <property type="project" value="UniProtKB-EC"/>
</dbReference>
<comment type="catalytic activity">
    <reaction evidence="5">
        <text>L-serine = pyruvate + NH4(+)</text>
        <dbReference type="Rhea" id="RHEA:19169"/>
        <dbReference type="ChEBI" id="CHEBI:15361"/>
        <dbReference type="ChEBI" id="CHEBI:28938"/>
        <dbReference type="ChEBI" id="CHEBI:33384"/>
        <dbReference type="EC" id="4.3.1.17"/>
    </reaction>
</comment>
<dbReference type="InterPro" id="IPR050147">
    <property type="entry name" value="Ser/Thr_Dehydratase"/>
</dbReference>
<dbReference type="InterPro" id="IPR036052">
    <property type="entry name" value="TrpB-like_PALP_sf"/>
</dbReference>
<keyword evidence="8" id="KW-1185">Reference proteome</keyword>
<proteinExistence type="inferred from homology"/>
<dbReference type="InterPro" id="IPR045865">
    <property type="entry name" value="ACT-like_dom_sf"/>
</dbReference>
<accession>A0A5P8E9M6</accession>
<dbReference type="GO" id="GO:0004794">
    <property type="term" value="F:threonine deaminase activity"/>
    <property type="evidence" value="ECO:0007669"/>
    <property type="project" value="UniProtKB-EC"/>
</dbReference>
<dbReference type="EMBL" id="CP033459">
    <property type="protein sequence ID" value="QFQ13745.1"/>
    <property type="molecule type" value="Genomic_DNA"/>
</dbReference>
<comment type="cofactor">
    <cofactor evidence="1">
        <name>pyridoxal 5'-phosphate</name>
        <dbReference type="ChEBI" id="CHEBI:597326"/>
    </cofactor>
</comment>
<dbReference type="Gene3D" id="3.40.50.1100">
    <property type="match status" value="2"/>
</dbReference>
<evidence type="ECO:0000256" key="4">
    <source>
        <dbReference type="ARBA" id="ARBA00023239"/>
    </source>
</evidence>
<organism evidence="7 8">
    <name type="scientific">Pseudoprevotella muciniphila</name>
    <dbReference type="NCBI Taxonomy" id="2133944"/>
    <lineage>
        <taxon>Bacteria</taxon>
        <taxon>Pseudomonadati</taxon>
        <taxon>Bacteroidota</taxon>
        <taxon>Bacteroidia</taxon>
        <taxon>Bacteroidales</taxon>
        <taxon>Prevotellaceae</taxon>
        <taxon>Pseudoprevotella</taxon>
    </lineage>
</organism>
<evidence type="ECO:0000313" key="7">
    <source>
        <dbReference type="EMBL" id="QFQ13745.1"/>
    </source>
</evidence>
<dbReference type="SUPFAM" id="SSF55021">
    <property type="entry name" value="ACT-like"/>
    <property type="match status" value="1"/>
</dbReference>
<dbReference type="KEGG" id="alq:C7Y71_006775"/>
<dbReference type="GO" id="GO:0006567">
    <property type="term" value="P:L-threonine catabolic process"/>
    <property type="evidence" value="ECO:0007669"/>
    <property type="project" value="InterPro"/>
</dbReference>
<name>A0A5P8E9M6_9BACT</name>
<dbReference type="PROSITE" id="PS51671">
    <property type="entry name" value="ACT"/>
    <property type="match status" value="1"/>
</dbReference>
<evidence type="ECO:0000256" key="3">
    <source>
        <dbReference type="ARBA" id="ARBA00022898"/>
    </source>
</evidence>